<organism evidence="1 2">
    <name type="scientific">Phreatobacter stygius</name>
    <dbReference type="NCBI Taxonomy" id="1940610"/>
    <lineage>
        <taxon>Bacteria</taxon>
        <taxon>Pseudomonadati</taxon>
        <taxon>Pseudomonadota</taxon>
        <taxon>Alphaproteobacteria</taxon>
        <taxon>Hyphomicrobiales</taxon>
        <taxon>Phreatobacteraceae</taxon>
        <taxon>Phreatobacter</taxon>
    </lineage>
</organism>
<gene>
    <name evidence="1" type="ORF">E8M01_26805</name>
</gene>
<dbReference type="Proteomes" id="UP000298781">
    <property type="component" value="Chromosome"/>
</dbReference>
<name>A0A4D7B9F0_9HYPH</name>
<dbReference type="RefSeq" id="WP_136962946.1">
    <property type="nucleotide sequence ID" value="NZ_CP039690.1"/>
</dbReference>
<reference evidence="1 2" key="1">
    <citation type="submission" date="2019-04" db="EMBL/GenBank/DDBJ databases">
        <title>Phreatobacter aquaticus sp. nov.</title>
        <authorList>
            <person name="Choi A."/>
        </authorList>
    </citation>
    <scope>NUCLEOTIDE SEQUENCE [LARGE SCALE GENOMIC DNA]</scope>
    <source>
        <strain evidence="1 2">KCTC 52518</strain>
    </source>
</reference>
<accession>A0A4D7B9F0</accession>
<dbReference type="AlphaFoldDB" id="A0A4D7B9F0"/>
<evidence type="ECO:0008006" key="3">
    <source>
        <dbReference type="Google" id="ProtNLM"/>
    </source>
</evidence>
<keyword evidence="2" id="KW-1185">Reference proteome</keyword>
<evidence type="ECO:0000313" key="2">
    <source>
        <dbReference type="Proteomes" id="UP000298781"/>
    </source>
</evidence>
<protein>
    <recommendedName>
        <fullName evidence="3">Terminase</fullName>
    </recommendedName>
</protein>
<dbReference type="EMBL" id="CP039690">
    <property type="protein sequence ID" value="QCI67515.1"/>
    <property type="molecule type" value="Genomic_DNA"/>
</dbReference>
<evidence type="ECO:0000313" key="1">
    <source>
        <dbReference type="EMBL" id="QCI67515.1"/>
    </source>
</evidence>
<sequence>MSNSRTIRIPNGWQPRWYQRALWDHLEAGGKRALMVAHRRWGKDEVALHRSAVAMIERPATYWHMLPEYGQGRKAIWNAVNPHSGKRRIDEAFPHEIRNRSNDNEMFIELINGATWQVVGSDSYDSVVGSPPVGVTFSEWALADPRAWAYIQPILSENDGWALFITTPRGKNHVERMVRGHDKDPNWYVGIQTVDDTHAISREAVDEARKGYRALFGDDQGDMLIEQEYYCSFDAAVIGAYYGRQMAQALRERRICGVPHDPAAPVWTAWDLGMDDATAIWFVQCVGREFHAIDYYEATGMDLAHYVKLVKDKPYLYGGHILPHDVKARELGTGKSREEVLKTLGLAVTVCPDHRVDDGINALRLMLPKLWFDQEKCARGIEALSLYRADYDEKNQVLKPKPVHDWASHPADALRYLAIGIGDAPDAPVGLQNWQMPKRVVA</sequence>
<dbReference type="Gene3D" id="3.40.50.300">
    <property type="entry name" value="P-loop containing nucleotide triphosphate hydrolases"/>
    <property type="match status" value="1"/>
</dbReference>
<dbReference type="InterPro" id="IPR027417">
    <property type="entry name" value="P-loop_NTPase"/>
</dbReference>
<proteinExistence type="predicted"/>
<dbReference type="KEGG" id="pstg:E8M01_26805"/>
<dbReference type="OrthoDB" id="479677at2"/>
<dbReference type="Gene3D" id="3.30.420.280">
    <property type="match status" value="1"/>
</dbReference>